<evidence type="ECO:0000313" key="5">
    <source>
        <dbReference type="EMBL" id="ARF15656.1"/>
    </source>
</evidence>
<dbReference type="RefSeq" id="WP_051210639.1">
    <property type="nucleotide sequence ID" value="NZ_CP015108.1"/>
</dbReference>
<evidence type="ECO:0000256" key="2">
    <source>
        <dbReference type="ARBA" id="ARBA00022496"/>
    </source>
</evidence>
<keyword evidence="3" id="KW-0732">Signal</keyword>
<evidence type="ECO:0000256" key="3">
    <source>
        <dbReference type="ARBA" id="ARBA00022729"/>
    </source>
</evidence>
<organism evidence="5 6">
    <name type="scientific">Sporosarcina ureae</name>
    <dbReference type="NCBI Taxonomy" id="1571"/>
    <lineage>
        <taxon>Bacteria</taxon>
        <taxon>Bacillati</taxon>
        <taxon>Bacillota</taxon>
        <taxon>Bacilli</taxon>
        <taxon>Bacillales</taxon>
        <taxon>Caryophanaceae</taxon>
        <taxon>Sporosarcina</taxon>
    </lineage>
</organism>
<proteinExistence type="inferred from homology"/>
<dbReference type="SUPFAM" id="SSF53850">
    <property type="entry name" value="Periplasmic binding protein-like II"/>
    <property type="match status" value="1"/>
</dbReference>
<dbReference type="EMBL" id="CP015108">
    <property type="protein sequence ID" value="ARF15656.1"/>
    <property type="molecule type" value="Genomic_DNA"/>
</dbReference>
<keyword evidence="2" id="KW-0410">Iron transport</keyword>
<evidence type="ECO:0000256" key="4">
    <source>
        <dbReference type="SAM" id="MobiDB-lite"/>
    </source>
</evidence>
<reference evidence="5 6" key="1">
    <citation type="submission" date="2016-04" db="EMBL/GenBank/DDBJ databases">
        <title>Comparative Genomics and Epigenetics of Sporosarcina ureae.</title>
        <authorList>
            <person name="Oliver A.S."/>
            <person name="Cooper K.K."/>
        </authorList>
    </citation>
    <scope>NUCLEOTIDE SEQUENCE [LARGE SCALE GENOMIC DNA]</scope>
    <source>
        <strain evidence="5 6">S204</strain>
    </source>
</reference>
<dbReference type="CDD" id="cd13542">
    <property type="entry name" value="PBP2_FutA1_ilke"/>
    <property type="match status" value="1"/>
</dbReference>
<dbReference type="Gene3D" id="3.40.190.10">
    <property type="entry name" value="Periplasmic binding protein-like II"/>
    <property type="match status" value="2"/>
</dbReference>
<dbReference type="PIRSF" id="PIRSF002825">
    <property type="entry name" value="CfbpA"/>
    <property type="match status" value="1"/>
</dbReference>
<accession>A0ABM6K0U3</accession>
<keyword evidence="2" id="KW-0408">Iron</keyword>
<sequence length="358" mass="39638">MLAAVLGACNSSSDKEEQKDEPAKEETPAEGSTEATEDEKTGGEVNVYTARHYDVDAVLYEDFTEKTGIKVNVIEAKAPELIERLKREGQNTSADLFITVDGGILNTAKEEGLLQSVESEEIDKAVPAELRDTDNQWIGLSTRARVIVYAKDRVKPEELSTYEDLATDKWKDKLLVRSSDSLYNQSLMASLIAIDGEEKAKEWAQGIADNLAREPEGGDRDQARAIVAGVGDVAIMNSYYVGHMSVSDEPEDVKVFDQIGVFFPNQETTGTHINISGAGLIKHSKNKENAVKLIEYLTTAEVQEQVSEENFEFPVNEEAKLPEVMAEWGTFTPQKVDFADYGKYNPKAVELMNEVGWK</sequence>
<dbReference type="InterPro" id="IPR026045">
    <property type="entry name" value="Ferric-bd"/>
</dbReference>
<dbReference type="PANTHER" id="PTHR30006">
    <property type="entry name" value="THIAMINE-BINDING PERIPLASMIC PROTEIN-RELATED"/>
    <property type="match status" value="1"/>
</dbReference>
<feature type="region of interest" description="Disordered" evidence="4">
    <location>
        <begin position="1"/>
        <end position="42"/>
    </location>
</feature>
<protein>
    <submittedName>
        <fullName evidence="5">Fe(3+) ABC transporter substrate-binding protein</fullName>
    </submittedName>
</protein>
<evidence type="ECO:0000313" key="6">
    <source>
        <dbReference type="Proteomes" id="UP000192486"/>
    </source>
</evidence>
<feature type="compositionally biased region" description="Basic and acidic residues" evidence="4">
    <location>
        <begin position="13"/>
        <end position="27"/>
    </location>
</feature>
<evidence type="ECO:0000256" key="1">
    <source>
        <dbReference type="ARBA" id="ARBA00008520"/>
    </source>
</evidence>
<gene>
    <name evidence="5" type="ORF">SporoS204_04165</name>
</gene>
<dbReference type="Pfam" id="PF13343">
    <property type="entry name" value="SBP_bac_6"/>
    <property type="match status" value="1"/>
</dbReference>
<dbReference type="PANTHER" id="PTHR30006:SF15">
    <property type="entry name" value="IRON-UTILIZATION PERIPLASMIC PROTEIN"/>
    <property type="match status" value="1"/>
</dbReference>
<name>A0ABM6K0U3_SPOUR</name>
<keyword evidence="6" id="KW-1185">Reference proteome</keyword>
<keyword evidence="2" id="KW-0813">Transport</keyword>
<keyword evidence="2" id="KW-0406">Ion transport</keyword>
<comment type="similarity">
    <text evidence="1">Belongs to the bacterial solute-binding protein 1 family.</text>
</comment>
<dbReference type="Proteomes" id="UP000192486">
    <property type="component" value="Chromosome"/>
</dbReference>